<protein>
    <submittedName>
        <fullName evidence="2">Fasciclin domain-containing protein</fullName>
    </submittedName>
</protein>
<evidence type="ECO:0000313" key="2">
    <source>
        <dbReference type="EMBL" id="MFC3198324.1"/>
    </source>
</evidence>
<keyword evidence="3" id="KW-1185">Reference proteome</keyword>
<accession>A0ABV7JK08</accession>
<gene>
    <name evidence="2" type="ORF">ACFOET_11935</name>
</gene>
<feature type="domain" description="FAS1" evidence="1">
    <location>
        <begin position="149"/>
        <end position="233"/>
    </location>
</feature>
<dbReference type="SUPFAM" id="SSF82153">
    <property type="entry name" value="FAS1 domain"/>
    <property type="match status" value="1"/>
</dbReference>
<dbReference type="PROSITE" id="PS51257">
    <property type="entry name" value="PROKAR_LIPOPROTEIN"/>
    <property type="match status" value="1"/>
</dbReference>
<sequence>MYTLKKNIVTLWGLAALALLLSVCSCTLLGLELQQDHQHEVNILSPELNMNAWDFINTPLEDTLRSFNRFVDAVAYAGLEEEFIKPGRTFLVFNNYAILRYNSSGSVNSGCYFGRNRVPEIDEEGNPVLNENGELVTRPGRSWDDYPVEQVRELLLYHMLEEEYSYHNLGPDNTVAQSLSPNSEANLVYLQIQNTQTSKLAVNAFPGSIQTTLARTANLKATNGYIHVFDAYLRYGVEAQ</sequence>
<proteinExistence type="predicted"/>
<evidence type="ECO:0000313" key="3">
    <source>
        <dbReference type="Proteomes" id="UP001595526"/>
    </source>
</evidence>
<dbReference type="InterPro" id="IPR036378">
    <property type="entry name" value="FAS1_dom_sf"/>
</dbReference>
<name>A0ABV7JK08_9SPHI</name>
<dbReference type="InterPro" id="IPR000782">
    <property type="entry name" value="FAS1_domain"/>
</dbReference>
<organism evidence="2 3">
    <name type="scientific">Parapedobacter deserti</name>
    <dbReference type="NCBI Taxonomy" id="1912957"/>
    <lineage>
        <taxon>Bacteria</taxon>
        <taxon>Pseudomonadati</taxon>
        <taxon>Bacteroidota</taxon>
        <taxon>Sphingobacteriia</taxon>
        <taxon>Sphingobacteriales</taxon>
        <taxon>Sphingobacteriaceae</taxon>
        <taxon>Parapedobacter</taxon>
    </lineage>
</organism>
<dbReference type="Gene3D" id="2.30.180.10">
    <property type="entry name" value="FAS1 domain"/>
    <property type="match status" value="1"/>
</dbReference>
<comment type="caution">
    <text evidence="2">The sequence shown here is derived from an EMBL/GenBank/DDBJ whole genome shotgun (WGS) entry which is preliminary data.</text>
</comment>
<dbReference type="RefSeq" id="WP_379022872.1">
    <property type="nucleotide sequence ID" value="NZ_JBHRTA010000037.1"/>
</dbReference>
<evidence type="ECO:0000259" key="1">
    <source>
        <dbReference type="Pfam" id="PF02469"/>
    </source>
</evidence>
<dbReference type="EMBL" id="JBHRTA010000037">
    <property type="protein sequence ID" value="MFC3198324.1"/>
    <property type="molecule type" value="Genomic_DNA"/>
</dbReference>
<dbReference type="Proteomes" id="UP001595526">
    <property type="component" value="Unassembled WGS sequence"/>
</dbReference>
<reference evidence="3" key="1">
    <citation type="journal article" date="2019" name="Int. J. Syst. Evol. Microbiol.">
        <title>The Global Catalogue of Microorganisms (GCM) 10K type strain sequencing project: providing services to taxonomists for standard genome sequencing and annotation.</title>
        <authorList>
            <consortium name="The Broad Institute Genomics Platform"/>
            <consortium name="The Broad Institute Genome Sequencing Center for Infectious Disease"/>
            <person name="Wu L."/>
            <person name="Ma J."/>
        </authorList>
    </citation>
    <scope>NUCLEOTIDE SEQUENCE [LARGE SCALE GENOMIC DNA]</scope>
    <source>
        <strain evidence="3">KCTC 52416</strain>
    </source>
</reference>
<dbReference type="Pfam" id="PF02469">
    <property type="entry name" value="Fasciclin"/>
    <property type="match status" value="1"/>
</dbReference>